<dbReference type="Gene3D" id="2.30.29.30">
    <property type="entry name" value="Pleckstrin-homology domain (PH domain)/Phosphotyrosine-binding domain (PTB)"/>
    <property type="match status" value="1"/>
</dbReference>
<dbReference type="AlphaFoldDB" id="A0A485KTZ4"/>
<sequence length="247" mass="27502">MFKFLNKHKAEGDGKGPTEAETLEHALEASNHRPVASFDVVCASDSDLQLTIERRGDAANGAWMVSKSDQVEVPEGCQVMLVNGVPIPDSSETSFFALDCFLGWPSRLTFVLPPYKKGPIFKKSKTAWEHWNERVLEVRGGRLRYWDVNEPQRQKGHFDMQHAKISWTQTKERAICLDIAFGEEHVVAALTSELERFEWAVALLAATQMATAGLSALHRNEVQVAADVDSKGDANALGDHFHAEIPF</sequence>
<dbReference type="OrthoDB" id="73680at2759"/>
<evidence type="ECO:0000259" key="1">
    <source>
        <dbReference type="PROSITE" id="PS50003"/>
    </source>
</evidence>
<keyword evidence="4" id="KW-1185">Reference proteome</keyword>
<evidence type="ECO:0000313" key="2">
    <source>
        <dbReference type="EMBL" id="KAF0697966.1"/>
    </source>
</evidence>
<organism evidence="3 4">
    <name type="scientific">Aphanomyces stellatus</name>
    <dbReference type="NCBI Taxonomy" id="120398"/>
    <lineage>
        <taxon>Eukaryota</taxon>
        <taxon>Sar</taxon>
        <taxon>Stramenopiles</taxon>
        <taxon>Oomycota</taxon>
        <taxon>Saprolegniomycetes</taxon>
        <taxon>Saprolegniales</taxon>
        <taxon>Verrucalvaceae</taxon>
        <taxon>Aphanomyces</taxon>
    </lineage>
</organism>
<evidence type="ECO:0000313" key="4">
    <source>
        <dbReference type="Proteomes" id="UP000332933"/>
    </source>
</evidence>
<accession>A0A485KTZ4</accession>
<feature type="domain" description="PH" evidence="1">
    <location>
        <begin position="113"/>
        <end position="208"/>
    </location>
</feature>
<evidence type="ECO:0000313" key="3">
    <source>
        <dbReference type="EMBL" id="VFT88243.1"/>
    </source>
</evidence>
<dbReference type="SMART" id="SM00233">
    <property type="entry name" value="PH"/>
    <property type="match status" value="1"/>
</dbReference>
<dbReference type="Proteomes" id="UP000332933">
    <property type="component" value="Unassembled WGS sequence"/>
</dbReference>
<dbReference type="PROSITE" id="PS50003">
    <property type="entry name" value="PH_DOMAIN"/>
    <property type="match status" value="1"/>
</dbReference>
<gene>
    <name evidence="3" type="primary">Aste57867_11382</name>
    <name evidence="2" type="ORF">As57867_011340</name>
    <name evidence="3" type="ORF">ASTE57867_11382</name>
</gene>
<dbReference type="EMBL" id="CAADRA010005298">
    <property type="protein sequence ID" value="VFT88243.1"/>
    <property type="molecule type" value="Genomic_DNA"/>
</dbReference>
<dbReference type="InterPro" id="IPR011993">
    <property type="entry name" value="PH-like_dom_sf"/>
</dbReference>
<protein>
    <submittedName>
        <fullName evidence="3">Aste57867_11382 protein</fullName>
    </submittedName>
</protein>
<proteinExistence type="predicted"/>
<reference evidence="2" key="2">
    <citation type="submission" date="2019-06" db="EMBL/GenBank/DDBJ databases">
        <title>Genomics analysis of Aphanomyces spp. identifies a new class of oomycete effector associated with host adaptation.</title>
        <authorList>
            <person name="Gaulin E."/>
        </authorList>
    </citation>
    <scope>NUCLEOTIDE SEQUENCE</scope>
    <source>
        <strain evidence="2">CBS 578.67</strain>
    </source>
</reference>
<dbReference type="SUPFAM" id="SSF50729">
    <property type="entry name" value="PH domain-like"/>
    <property type="match status" value="1"/>
</dbReference>
<name>A0A485KTZ4_9STRA</name>
<dbReference type="InterPro" id="IPR001849">
    <property type="entry name" value="PH_domain"/>
</dbReference>
<dbReference type="EMBL" id="VJMH01005277">
    <property type="protein sequence ID" value="KAF0697966.1"/>
    <property type="molecule type" value="Genomic_DNA"/>
</dbReference>
<reference evidence="3 4" key="1">
    <citation type="submission" date="2019-03" db="EMBL/GenBank/DDBJ databases">
        <authorList>
            <person name="Gaulin E."/>
            <person name="Dumas B."/>
        </authorList>
    </citation>
    <scope>NUCLEOTIDE SEQUENCE [LARGE SCALE GENOMIC DNA]</scope>
    <source>
        <strain evidence="3">CBS 568.67</strain>
    </source>
</reference>